<evidence type="ECO:0000313" key="11">
    <source>
        <dbReference type="Proteomes" id="UP000218554"/>
    </source>
</evidence>
<organism evidence="10 11">
    <name type="scientific">Metapseudomonas furukawaii</name>
    <name type="common">Pseudomonas furukawaii</name>
    <dbReference type="NCBI Taxonomy" id="1149133"/>
    <lineage>
        <taxon>Bacteria</taxon>
        <taxon>Pseudomonadati</taxon>
        <taxon>Pseudomonadota</taxon>
        <taxon>Gammaproteobacteria</taxon>
        <taxon>Pseudomonadales</taxon>
        <taxon>Pseudomonadaceae</taxon>
        <taxon>Metapseudomonas</taxon>
    </lineage>
</organism>
<proteinExistence type="inferred from homology"/>
<dbReference type="GO" id="GO:0004519">
    <property type="term" value="F:endonuclease activity"/>
    <property type="evidence" value="ECO:0007669"/>
    <property type="project" value="UniProtKB-KW"/>
</dbReference>
<dbReference type="AlphaFoldDB" id="A0AAD1BZL1"/>
<evidence type="ECO:0000256" key="2">
    <source>
        <dbReference type="ARBA" id="ARBA00022529"/>
    </source>
</evidence>
<dbReference type="CDD" id="cd14744">
    <property type="entry name" value="PAAR_CT_2"/>
    <property type="match status" value="1"/>
</dbReference>
<reference evidence="10 11" key="2">
    <citation type="journal article" date="2017" name="Int. J. Syst. Evol. Microbiol.">
        <title>Pseudomonas furukawaii sp. nov., a polychlorinated biphenyl-degrading bacterium isolated from biphenyl-contaminated soil in Japan.</title>
        <authorList>
            <person name="Kimura N."/>
            <person name="Watanabe T."/>
            <person name="Suenaga H."/>
            <person name="Fujihara H."/>
            <person name="Futagami T."/>
            <person name="Goto M."/>
            <person name="Hanada S."/>
            <person name="Hirose J."/>
        </authorList>
    </citation>
    <scope>NUCLEOTIDE SEQUENCE [LARGE SCALE GENOMIC DNA]</scope>
    <source>
        <strain evidence="11">DSM 10086 / NBRC 110670 / KF707</strain>
    </source>
</reference>
<keyword evidence="4" id="KW-0255">Endonuclease</keyword>
<evidence type="ECO:0000256" key="7">
    <source>
        <dbReference type="ARBA" id="ARBA00023048"/>
    </source>
</evidence>
<keyword evidence="2" id="KW-0929">Antimicrobial</keyword>
<dbReference type="InterPro" id="IPR036302">
    <property type="entry name" value="Pyosin/cloacin_T_dom_sf"/>
</dbReference>
<feature type="domain" description="Pyosin/cloacin translocation" evidence="9">
    <location>
        <begin position="279"/>
        <end position="410"/>
    </location>
</feature>
<evidence type="ECO:0000256" key="8">
    <source>
        <dbReference type="SAM" id="MobiDB-lite"/>
    </source>
</evidence>
<keyword evidence="3" id="KW-0540">Nuclease</keyword>
<evidence type="ECO:0000256" key="6">
    <source>
        <dbReference type="ARBA" id="ARBA00023022"/>
    </source>
</evidence>
<dbReference type="Pfam" id="PF21431">
    <property type="entry name" value="Col-Pyo_DNase"/>
    <property type="match status" value="1"/>
</dbReference>
<evidence type="ECO:0000256" key="3">
    <source>
        <dbReference type="ARBA" id="ARBA00022722"/>
    </source>
</evidence>
<gene>
    <name evidence="10" type="ORF">KF707C_12060</name>
</gene>
<feature type="region of interest" description="Disordered" evidence="8">
    <location>
        <begin position="92"/>
        <end position="125"/>
    </location>
</feature>
<keyword evidence="11" id="KW-1185">Reference proteome</keyword>
<name>A0AAD1BZL1_METFU</name>
<dbReference type="GO" id="GO:0016787">
    <property type="term" value="F:hydrolase activity"/>
    <property type="evidence" value="ECO:0007669"/>
    <property type="project" value="UniProtKB-KW"/>
</dbReference>
<evidence type="ECO:0000256" key="5">
    <source>
        <dbReference type="ARBA" id="ARBA00022801"/>
    </source>
</evidence>
<dbReference type="PRINTS" id="PR01300">
    <property type="entry name" value="PYOCINKILLER"/>
</dbReference>
<keyword evidence="7" id="KW-0078">Bacteriocin</keyword>
<evidence type="ECO:0000313" key="10">
    <source>
        <dbReference type="EMBL" id="BAU72894.1"/>
    </source>
</evidence>
<dbReference type="Pfam" id="PF06958">
    <property type="entry name" value="Pyocin_S"/>
    <property type="match status" value="1"/>
</dbReference>
<dbReference type="InterPro" id="IPR016128">
    <property type="entry name" value="Pyosin/cloacin_T_dom"/>
</dbReference>
<reference evidence="11" key="1">
    <citation type="submission" date="2015-05" db="EMBL/GenBank/DDBJ databases">
        <title>Draft genome sequencing of a biphenyl-degrading bacterium, Pseudomonas balearica KF707 (=NBRC110670).</title>
        <authorList>
            <person name="Kimura N."/>
            <person name="Hirose J."/>
            <person name="Watanabe T."/>
            <person name="Suenaga H."/>
            <person name="Fujihara H."/>
            <person name="Noguchi M."/>
            <person name="Hashimoto M."/>
            <person name="Shimodaira J."/>
            <person name="Tsuchikane K."/>
            <person name="Hosoyama A."/>
            <person name="Yamazoe A."/>
            <person name="Fujita N."/>
            <person name="Furukawa K."/>
        </authorList>
    </citation>
    <scope>NUCLEOTIDE SEQUENCE [LARGE SCALE GENOMIC DNA]</scope>
    <source>
        <strain evidence="11">DSM 10086 / NBRC 110670 / KF707</strain>
    </source>
</reference>
<dbReference type="KEGG" id="pfuw:KF707C_12060"/>
<evidence type="ECO:0000259" key="9">
    <source>
        <dbReference type="Pfam" id="PF06958"/>
    </source>
</evidence>
<keyword evidence="5" id="KW-0378">Hydrolase</keyword>
<dbReference type="GO" id="GO:0019835">
    <property type="term" value="P:cytolysis"/>
    <property type="evidence" value="ECO:0007669"/>
    <property type="project" value="InterPro"/>
</dbReference>
<evidence type="ECO:0000256" key="4">
    <source>
        <dbReference type="ARBA" id="ARBA00022759"/>
    </source>
</evidence>
<dbReference type="GO" id="GO:0031640">
    <property type="term" value="P:killing of cells of another organism"/>
    <property type="evidence" value="ECO:0007669"/>
    <property type="project" value="UniProtKB-KW"/>
</dbReference>
<accession>A0AAD1BZL1</accession>
<keyword evidence="6" id="KW-0044">Antibiotic</keyword>
<evidence type="ECO:0000256" key="1">
    <source>
        <dbReference type="ARBA" id="ARBA00006811"/>
    </source>
</evidence>
<dbReference type="InterPro" id="IPR008727">
    <property type="entry name" value="PAAR_motif"/>
</dbReference>
<dbReference type="Pfam" id="PF05488">
    <property type="entry name" value="PAAR_motif"/>
    <property type="match status" value="1"/>
</dbReference>
<comment type="similarity">
    <text evidence="1">Belongs to the colicin/pyosin nuclease family.</text>
</comment>
<protein>
    <submittedName>
        <fullName evidence="10">VgrG protein</fullName>
    </submittedName>
</protein>
<dbReference type="SUPFAM" id="SSF69369">
    <property type="entry name" value="Cloacin translocation domain"/>
    <property type="match status" value="1"/>
</dbReference>
<dbReference type="InterPro" id="IPR037146">
    <property type="entry name" value="Colicin/pyocin_DNase_dom_sf"/>
</dbReference>
<dbReference type="GO" id="GO:0005102">
    <property type="term" value="F:signaling receptor binding"/>
    <property type="evidence" value="ECO:0007669"/>
    <property type="project" value="InterPro"/>
</dbReference>
<dbReference type="RefSeq" id="WP_003453722.1">
    <property type="nucleotide sequence ID" value="NZ_AJMR01000185.1"/>
</dbReference>
<dbReference type="InterPro" id="IPR003060">
    <property type="entry name" value="Pyocin_killer"/>
</dbReference>
<dbReference type="SUPFAM" id="SSF54060">
    <property type="entry name" value="His-Me finger endonucleases"/>
    <property type="match status" value="1"/>
</dbReference>
<dbReference type="EMBL" id="AP014862">
    <property type="protein sequence ID" value="BAU72894.1"/>
    <property type="molecule type" value="Genomic_DNA"/>
</dbReference>
<dbReference type="GO" id="GO:0042742">
    <property type="term" value="P:defense response to bacterium"/>
    <property type="evidence" value="ECO:0007669"/>
    <property type="project" value="UniProtKB-KW"/>
</dbReference>
<sequence length="544" mass="56891">MAVGYFIRKGDRTTCGGVVLDGHPSFRMHGIPVAREGDPVTCGKDGQRYVIAGGIQHFMAKGRVAGTLDSFSTCPCNARLIHSLPSATYKSAPSPGAASTPFPAVPAGHARQSLSRPPERASLAENVSAGNPAGVLSPKGCVFAKCVKLPNSVIDYNTTSGSFPVDDVSDYGNLVLLGGRELDDSGNVRLQKISGNPPAGFGSLAVRGLAPSGAVESCGGLCDAASAGGAVAGGGRVVVGAGGRAVGSGILTGGVVGGALLGVVAMLWPSGLGDSALYTEEQLRAMKQGRTRVRIRVEQQSDGSLKGYGYNTQLRSDWEMIPVVQFTPIGSQMVADFGGGVELIWTPAATPSDTLGIPALDAAPQAPQITIYPPAEQSDRLIVNPIYPPEYRDFILVFPAGSGIAPLYIVMNARHDPGVVTGTGEDVFGIWLAGASEGLGAPIPKNVANELRGRSFNSFDAFRRAFWKAVSNDPVLTAQFIPQNTTRMTVGKAPRVRRKDSVGGRRSFELHHLDNVSKGGGVYDVDNLRINTPRNHIDLHRGGK</sequence>
<dbReference type="Gene3D" id="3.90.540.10">
    <property type="entry name" value="Colicin/pyocin, DNase domain"/>
    <property type="match status" value="1"/>
</dbReference>
<dbReference type="Proteomes" id="UP000218554">
    <property type="component" value="Chromosome"/>
</dbReference>
<dbReference type="InterPro" id="IPR044925">
    <property type="entry name" value="His-Me_finger_sf"/>
</dbReference>